<reference evidence="5" key="1">
    <citation type="journal article" date="2020" name="mSystems">
        <title>Genome- and Community-Level Interaction Insights into Carbon Utilization and Element Cycling Functions of Hydrothermarchaeota in Hydrothermal Sediment.</title>
        <authorList>
            <person name="Zhou Z."/>
            <person name="Liu Y."/>
            <person name="Xu W."/>
            <person name="Pan J."/>
            <person name="Luo Z.H."/>
            <person name="Li M."/>
        </authorList>
    </citation>
    <scope>NUCLEOTIDE SEQUENCE [LARGE SCALE GENOMIC DNA]</scope>
    <source>
        <strain evidence="5">HyVt-346</strain>
    </source>
</reference>
<evidence type="ECO:0000256" key="2">
    <source>
        <dbReference type="ARBA" id="ARBA00023136"/>
    </source>
</evidence>
<dbReference type="RefSeq" id="WP_304185322.1">
    <property type="nucleotide sequence ID" value="NZ_DRGM01000207.1"/>
</dbReference>
<name>A0A7V1GGG2_9GAMM</name>
<dbReference type="AlphaFoldDB" id="A0A7V1GGG2"/>
<evidence type="ECO:0000256" key="3">
    <source>
        <dbReference type="ARBA" id="ARBA00023237"/>
    </source>
</evidence>
<dbReference type="Proteomes" id="UP000886188">
    <property type="component" value="Unassembled WGS sequence"/>
</dbReference>
<organism evidence="5">
    <name type="scientific">Pseudoalteromonas prydzensis</name>
    <dbReference type="NCBI Taxonomy" id="182141"/>
    <lineage>
        <taxon>Bacteria</taxon>
        <taxon>Pseudomonadati</taxon>
        <taxon>Pseudomonadota</taxon>
        <taxon>Gammaproteobacteria</taxon>
        <taxon>Alteromonadales</taxon>
        <taxon>Pseudoalteromonadaceae</taxon>
        <taxon>Pseudoalteromonas</taxon>
    </lineage>
</organism>
<proteinExistence type="predicted"/>
<gene>
    <name evidence="5" type="ORF">ENH88_21060</name>
</gene>
<evidence type="ECO:0008006" key="6">
    <source>
        <dbReference type="Google" id="ProtNLM"/>
    </source>
</evidence>
<evidence type="ECO:0000256" key="4">
    <source>
        <dbReference type="SAM" id="SignalP"/>
    </source>
</evidence>
<feature type="chain" id="PRO_5030995488" description="Outer membrane protein beta-barrel domain-containing protein" evidence="4">
    <location>
        <begin position="20"/>
        <end position="242"/>
    </location>
</feature>
<dbReference type="GO" id="GO:0009279">
    <property type="term" value="C:cell outer membrane"/>
    <property type="evidence" value="ECO:0007669"/>
    <property type="project" value="UniProtKB-SubCell"/>
</dbReference>
<protein>
    <recommendedName>
        <fullName evidence="6">Outer membrane protein beta-barrel domain-containing protein</fullName>
    </recommendedName>
</protein>
<dbReference type="EMBL" id="DRGM01000207">
    <property type="protein sequence ID" value="HEA18891.1"/>
    <property type="molecule type" value="Genomic_DNA"/>
</dbReference>
<evidence type="ECO:0000313" key="5">
    <source>
        <dbReference type="EMBL" id="HEA18891.1"/>
    </source>
</evidence>
<feature type="signal peptide" evidence="4">
    <location>
        <begin position="1"/>
        <end position="19"/>
    </location>
</feature>
<comment type="subcellular location">
    <subcellularLocation>
        <location evidence="1">Cell outer membrane</location>
    </subcellularLocation>
</comment>
<dbReference type="InterPro" id="IPR036942">
    <property type="entry name" value="Beta-barrel_TonB_sf"/>
</dbReference>
<keyword evidence="2" id="KW-0472">Membrane</keyword>
<comment type="caution">
    <text evidence="5">The sequence shown here is derived from an EMBL/GenBank/DDBJ whole genome shotgun (WGS) entry which is preliminary data.</text>
</comment>
<keyword evidence="4" id="KW-0732">Signal</keyword>
<keyword evidence="3" id="KW-0998">Cell outer membrane</keyword>
<dbReference type="Gene3D" id="2.40.170.20">
    <property type="entry name" value="TonB-dependent receptor, beta-barrel domain"/>
    <property type="match status" value="1"/>
</dbReference>
<sequence length="242" mass="26944">MKYAVMVGALSFFSITAVANQTSGLSYDYVEVGYAKMDVDALDELSLDGYVVKLSKQLGNNWYLTGLYASTSDDMANSVSEDYRDIFQNGEYVGTSQLYTEGKLDVEFTRLELSAGYIQHLSAVTNVDYSINLGKLKYSTDFKAIVEERFNGQVFSSSEEGYSDSNSADILSANVQVRHLVTDKFEVNAGIGYERLHDEESDNNLVLQAGFNFALTDKAILGASYRHVDEYADIAATLRYYF</sequence>
<accession>A0A7V1GGG2</accession>
<dbReference type="SUPFAM" id="SSF56935">
    <property type="entry name" value="Porins"/>
    <property type="match status" value="1"/>
</dbReference>
<evidence type="ECO:0000256" key="1">
    <source>
        <dbReference type="ARBA" id="ARBA00004442"/>
    </source>
</evidence>